<comment type="caution">
    <text evidence="1">The sequence shown here is derived from an EMBL/GenBank/DDBJ whole genome shotgun (WGS) entry which is preliminary data.</text>
</comment>
<reference evidence="1 2" key="1">
    <citation type="submission" date="2022-05" db="EMBL/GenBank/DDBJ databases">
        <authorList>
            <consortium name="Genoscope - CEA"/>
            <person name="William W."/>
        </authorList>
    </citation>
    <scope>NUCLEOTIDE SEQUENCE [LARGE SCALE GENOMIC DNA]</scope>
</reference>
<feature type="non-terminal residue" evidence="1">
    <location>
        <position position="78"/>
    </location>
</feature>
<dbReference type="Proteomes" id="UP001159405">
    <property type="component" value="Unassembled WGS sequence"/>
</dbReference>
<dbReference type="EMBL" id="CALNXK010000108">
    <property type="protein sequence ID" value="CAH3157610.1"/>
    <property type="molecule type" value="Genomic_DNA"/>
</dbReference>
<gene>
    <name evidence="1" type="ORF">PLOB_00002318</name>
</gene>
<name>A0ABN8Q5E6_9CNID</name>
<protein>
    <submittedName>
        <fullName evidence="1">Uncharacterized protein</fullName>
    </submittedName>
</protein>
<keyword evidence="2" id="KW-1185">Reference proteome</keyword>
<evidence type="ECO:0000313" key="2">
    <source>
        <dbReference type="Proteomes" id="UP001159405"/>
    </source>
</evidence>
<evidence type="ECO:0000313" key="1">
    <source>
        <dbReference type="EMBL" id="CAH3157610.1"/>
    </source>
</evidence>
<proteinExistence type="predicted"/>
<accession>A0ABN8Q5E6</accession>
<organism evidence="1 2">
    <name type="scientific">Porites lobata</name>
    <dbReference type="NCBI Taxonomy" id="104759"/>
    <lineage>
        <taxon>Eukaryota</taxon>
        <taxon>Metazoa</taxon>
        <taxon>Cnidaria</taxon>
        <taxon>Anthozoa</taxon>
        <taxon>Hexacorallia</taxon>
        <taxon>Scleractinia</taxon>
        <taxon>Fungiina</taxon>
        <taxon>Poritidae</taxon>
        <taxon>Porites</taxon>
    </lineage>
</organism>
<sequence length="78" mass="8739">MSMDKKVSEELTNVRTVEQIPKPTLFIPLECRSGGDSEPVAVQYSLGWTVMGPLSGTRVDDRCSINFVRLGNKEFYVD</sequence>